<dbReference type="EMBL" id="JANPWB010000013">
    <property type="protein sequence ID" value="KAJ1107185.1"/>
    <property type="molecule type" value="Genomic_DNA"/>
</dbReference>
<gene>
    <name evidence="2" type="ORF">NDU88_004578</name>
</gene>
<proteinExistence type="predicted"/>
<protein>
    <submittedName>
        <fullName evidence="2">Uncharacterized protein</fullName>
    </submittedName>
</protein>
<comment type="caution">
    <text evidence="2">The sequence shown here is derived from an EMBL/GenBank/DDBJ whole genome shotgun (WGS) entry which is preliminary data.</text>
</comment>
<evidence type="ECO:0000313" key="3">
    <source>
        <dbReference type="Proteomes" id="UP001066276"/>
    </source>
</evidence>
<feature type="region of interest" description="Disordered" evidence="1">
    <location>
        <begin position="1"/>
        <end position="27"/>
    </location>
</feature>
<keyword evidence="3" id="KW-1185">Reference proteome</keyword>
<dbReference type="Proteomes" id="UP001066276">
    <property type="component" value="Chromosome 9"/>
</dbReference>
<evidence type="ECO:0000256" key="1">
    <source>
        <dbReference type="SAM" id="MobiDB-lite"/>
    </source>
</evidence>
<sequence>MPHQSLEARSGGTGTREKPGGKPGVSREQVCGVINNCEILLEDHSMGIPETAMSHFKSTKNAKAFTDLLLNNSLRFVIGHSKSNGATKATFNNDKSTLIIDYVIINMEAWSSILDVAVVNRVECDYNPLVLVMMVDDLGLGITTGWALVLHRREIVLSNCRRTIRWDGEKYRQGLPQLEPIIACHGQSIIDTPANNGPLILHVYDQMTKKQGALWSELVQTKPVGITRKGQPEFEGWLDKECAKAKREALVALKHRHDSLASEGKFKEYRIHYKYLLATKK</sequence>
<evidence type="ECO:0000313" key="2">
    <source>
        <dbReference type="EMBL" id="KAJ1107185.1"/>
    </source>
</evidence>
<name>A0AAV7MWT4_PLEWA</name>
<reference evidence="2" key="1">
    <citation type="journal article" date="2022" name="bioRxiv">
        <title>Sequencing and chromosome-scale assembly of the giantPleurodeles waltlgenome.</title>
        <authorList>
            <person name="Brown T."/>
            <person name="Elewa A."/>
            <person name="Iarovenko S."/>
            <person name="Subramanian E."/>
            <person name="Araus A.J."/>
            <person name="Petzold A."/>
            <person name="Susuki M."/>
            <person name="Suzuki K.-i.T."/>
            <person name="Hayashi T."/>
            <person name="Toyoda A."/>
            <person name="Oliveira C."/>
            <person name="Osipova E."/>
            <person name="Leigh N.D."/>
            <person name="Simon A."/>
            <person name="Yun M.H."/>
        </authorList>
    </citation>
    <scope>NUCLEOTIDE SEQUENCE</scope>
    <source>
        <strain evidence="2">20211129_DDA</strain>
        <tissue evidence="2">Liver</tissue>
    </source>
</reference>
<organism evidence="2 3">
    <name type="scientific">Pleurodeles waltl</name>
    <name type="common">Iberian ribbed newt</name>
    <dbReference type="NCBI Taxonomy" id="8319"/>
    <lineage>
        <taxon>Eukaryota</taxon>
        <taxon>Metazoa</taxon>
        <taxon>Chordata</taxon>
        <taxon>Craniata</taxon>
        <taxon>Vertebrata</taxon>
        <taxon>Euteleostomi</taxon>
        <taxon>Amphibia</taxon>
        <taxon>Batrachia</taxon>
        <taxon>Caudata</taxon>
        <taxon>Salamandroidea</taxon>
        <taxon>Salamandridae</taxon>
        <taxon>Pleurodelinae</taxon>
        <taxon>Pleurodeles</taxon>
    </lineage>
</organism>
<dbReference type="AlphaFoldDB" id="A0AAV7MWT4"/>
<accession>A0AAV7MWT4</accession>